<evidence type="ECO:0000256" key="7">
    <source>
        <dbReference type="ARBA" id="ARBA00022825"/>
    </source>
</evidence>
<organism evidence="16 17">
    <name type="scientific">Taxus chinensis</name>
    <name type="common">Chinese yew</name>
    <name type="synonym">Taxus wallichiana var. chinensis</name>
    <dbReference type="NCBI Taxonomy" id="29808"/>
    <lineage>
        <taxon>Eukaryota</taxon>
        <taxon>Viridiplantae</taxon>
        <taxon>Streptophyta</taxon>
        <taxon>Embryophyta</taxon>
        <taxon>Tracheophyta</taxon>
        <taxon>Spermatophyta</taxon>
        <taxon>Pinopsida</taxon>
        <taxon>Pinidae</taxon>
        <taxon>Conifers II</taxon>
        <taxon>Cupressales</taxon>
        <taxon>Taxaceae</taxon>
        <taxon>Taxus</taxon>
    </lineage>
</organism>
<keyword evidence="4 11" id="KW-0645">Protease</keyword>
<dbReference type="InterPro" id="IPR023828">
    <property type="entry name" value="Peptidase_S8_Ser-AS"/>
</dbReference>
<evidence type="ECO:0000313" key="16">
    <source>
        <dbReference type="EMBL" id="KAH9307275.1"/>
    </source>
</evidence>
<evidence type="ECO:0000256" key="8">
    <source>
        <dbReference type="ARBA" id="ARBA00023145"/>
    </source>
</evidence>
<keyword evidence="7 11" id="KW-0720">Serine protease</keyword>
<dbReference type="SUPFAM" id="SSF52743">
    <property type="entry name" value="Subtilisin-like"/>
    <property type="match status" value="1"/>
</dbReference>
<accession>A0AA38FP06</accession>
<dbReference type="CDD" id="cd02120">
    <property type="entry name" value="PA_subtilisin_like"/>
    <property type="match status" value="1"/>
</dbReference>
<evidence type="ECO:0000256" key="4">
    <source>
        <dbReference type="ARBA" id="ARBA00022670"/>
    </source>
</evidence>
<dbReference type="Pfam" id="PF17766">
    <property type="entry name" value="fn3_6"/>
    <property type="match status" value="1"/>
</dbReference>
<dbReference type="FunFam" id="2.60.40.2310:FF:000001">
    <property type="entry name" value="Subtilisin-like protease SBT1.5"/>
    <property type="match status" value="1"/>
</dbReference>
<evidence type="ECO:0000256" key="2">
    <source>
        <dbReference type="ARBA" id="ARBA00011073"/>
    </source>
</evidence>
<feature type="domain" description="Peptidase S8/S53" evidence="12">
    <location>
        <begin position="141"/>
        <end position="608"/>
    </location>
</feature>
<feature type="active site" description="Charge relay system" evidence="10 11">
    <location>
        <position position="223"/>
    </location>
</feature>
<keyword evidence="3" id="KW-0964">Secreted</keyword>
<dbReference type="Gene3D" id="3.40.50.200">
    <property type="entry name" value="Peptidase S8/S53 domain"/>
    <property type="match status" value="1"/>
</dbReference>
<evidence type="ECO:0008006" key="18">
    <source>
        <dbReference type="Google" id="ProtNLM"/>
    </source>
</evidence>
<keyword evidence="8" id="KW-0865">Zymogen</keyword>
<dbReference type="GO" id="GO:0048731">
    <property type="term" value="P:system development"/>
    <property type="evidence" value="ECO:0007669"/>
    <property type="project" value="UniProtKB-ARBA"/>
</dbReference>
<dbReference type="InterPro" id="IPR041469">
    <property type="entry name" value="Subtilisin-like_FN3"/>
</dbReference>
<dbReference type="EMBL" id="JAHRHJ020000007">
    <property type="protein sequence ID" value="KAH9307275.1"/>
    <property type="molecule type" value="Genomic_DNA"/>
</dbReference>
<dbReference type="InterPro" id="IPR010259">
    <property type="entry name" value="S8pro/Inhibitor_I9"/>
</dbReference>
<dbReference type="AlphaFoldDB" id="A0AA38FP06"/>
<evidence type="ECO:0000256" key="3">
    <source>
        <dbReference type="ARBA" id="ARBA00022525"/>
    </source>
</evidence>
<dbReference type="Pfam" id="PF02225">
    <property type="entry name" value="PA"/>
    <property type="match status" value="1"/>
</dbReference>
<feature type="active site" description="Charge relay system" evidence="10 11">
    <location>
        <position position="558"/>
    </location>
</feature>
<comment type="subcellular location">
    <subcellularLocation>
        <location evidence="1">Secreted</location>
    </subcellularLocation>
</comment>
<evidence type="ECO:0000313" key="17">
    <source>
        <dbReference type="Proteomes" id="UP000824469"/>
    </source>
</evidence>
<evidence type="ECO:0000256" key="10">
    <source>
        <dbReference type="PIRSR" id="PIRSR615500-1"/>
    </source>
</evidence>
<evidence type="ECO:0000256" key="1">
    <source>
        <dbReference type="ARBA" id="ARBA00004613"/>
    </source>
</evidence>
<dbReference type="FunFam" id="3.50.30.30:FF:000005">
    <property type="entry name" value="subtilisin-like protease SBT1.5"/>
    <property type="match status" value="1"/>
</dbReference>
<dbReference type="PROSITE" id="PS51892">
    <property type="entry name" value="SUBTILASE"/>
    <property type="match status" value="1"/>
</dbReference>
<dbReference type="FunFam" id="3.40.50.200:FF:000006">
    <property type="entry name" value="Subtilisin-like protease SBT1.5"/>
    <property type="match status" value="1"/>
</dbReference>
<dbReference type="GO" id="GO:0005576">
    <property type="term" value="C:extracellular region"/>
    <property type="evidence" value="ECO:0007669"/>
    <property type="project" value="UniProtKB-SubCell"/>
</dbReference>
<reference evidence="16 17" key="1">
    <citation type="journal article" date="2021" name="Nat. Plants">
        <title>The Taxus genome provides insights into paclitaxel biosynthesis.</title>
        <authorList>
            <person name="Xiong X."/>
            <person name="Gou J."/>
            <person name="Liao Q."/>
            <person name="Li Y."/>
            <person name="Zhou Q."/>
            <person name="Bi G."/>
            <person name="Li C."/>
            <person name="Du R."/>
            <person name="Wang X."/>
            <person name="Sun T."/>
            <person name="Guo L."/>
            <person name="Liang H."/>
            <person name="Lu P."/>
            <person name="Wu Y."/>
            <person name="Zhang Z."/>
            <person name="Ro D.K."/>
            <person name="Shang Y."/>
            <person name="Huang S."/>
            <person name="Yan J."/>
        </authorList>
    </citation>
    <scope>NUCLEOTIDE SEQUENCE [LARGE SCALE GENOMIC DNA]</scope>
    <source>
        <strain evidence="16">Ta-2019</strain>
    </source>
</reference>
<comment type="caution">
    <text evidence="16">The sequence shown here is derived from an EMBL/GenBank/DDBJ whole genome shotgun (WGS) entry which is preliminary data.</text>
</comment>
<dbReference type="InterPro" id="IPR003137">
    <property type="entry name" value="PA_domain"/>
</dbReference>
<dbReference type="InterPro" id="IPR015500">
    <property type="entry name" value="Peptidase_S8_subtilisin-rel"/>
</dbReference>
<dbReference type="PROSITE" id="PS00138">
    <property type="entry name" value="SUBTILASE_SER"/>
    <property type="match status" value="1"/>
</dbReference>
<keyword evidence="5" id="KW-0732">Signal</keyword>
<evidence type="ECO:0000259" key="15">
    <source>
        <dbReference type="Pfam" id="PF17766"/>
    </source>
</evidence>
<name>A0AA38FP06_TAXCH</name>
<dbReference type="PRINTS" id="PR00723">
    <property type="entry name" value="SUBTILISIN"/>
</dbReference>
<comment type="similarity">
    <text evidence="2 11">Belongs to the peptidase S8 family.</text>
</comment>
<dbReference type="PANTHER" id="PTHR10795">
    <property type="entry name" value="PROPROTEIN CONVERTASE SUBTILISIN/KEXIN"/>
    <property type="match status" value="1"/>
</dbReference>
<dbReference type="Gene3D" id="3.50.30.30">
    <property type="match status" value="1"/>
</dbReference>
<dbReference type="Gene3D" id="3.30.70.80">
    <property type="entry name" value="Peptidase S8 propeptide/proteinase inhibitor I9"/>
    <property type="match status" value="1"/>
</dbReference>
<feature type="domain" description="Inhibitor I9" evidence="14">
    <location>
        <begin position="27"/>
        <end position="118"/>
    </location>
</feature>
<proteinExistence type="inferred from homology"/>
<dbReference type="Proteomes" id="UP000824469">
    <property type="component" value="Unassembled WGS sequence"/>
</dbReference>
<dbReference type="OMA" id="DFPETAC"/>
<dbReference type="Pfam" id="PF05922">
    <property type="entry name" value="Inhibitor_I9"/>
    <property type="match status" value="1"/>
</dbReference>
<evidence type="ECO:0000256" key="6">
    <source>
        <dbReference type="ARBA" id="ARBA00022801"/>
    </source>
</evidence>
<evidence type="ECO:0000259" key="12">
    <source>
        <dbReference type="Pfam" id="PF00082"/>
    </source>
</evidence>
<dbReference type="InterPro" id="IPR034197">
    <property type="entry name" value="Peptidases_S8_3"/>
</dbReference>
<keyword evidence="17" id="KW-1185">Reference proteome</keyword>
<dbReference type="CDD" id="cd04852">
    <property type="entry name" value="Peptidases_S8_3"/>
    <property type="match status" value="1"/>
</dbReference>
<keyword evidence="6 11" id="KW-0378">Hydrolase</keyword>
<dbReference type="InterPro" id="IPR000209">
    <property type="entry name" value="Peptidase_S8/S53_dom"/>
</dbReference>
<feature type="domain" description="Subtilisin-like protease fibronectin type-III" evidence="15">
    <location>
        <begin position="672"/>
        <end position="777"/>
    </location>
</feature>
<evidence type="ECO:0000256" key="5">
    <source>
        <dbReference type="ARBA" id="ARBA00022729"/>
    </source>
</evidence>
<keyword evidence="9" id="KW-0325">Glycoprotein</keyword>
<dbReference type="GO" id="GO:0006508">
    <property type="term" value="P:proteolysis"/>
    <property type="evidence" value="ECO:0007669"/>
    <property type="project" value="UniProtKB-KW"/>
</dbReference>
<evidence type="ECO:0000259" key="13">
    <source>
        <dbReference type="Pfam" id="PF02225"/>
    </source>
</evidence>
<evidence type="ECO:0000259" key="14">
    <source>
        <dbReference type="Pfam" id="PF05922"/>
    </source>
</evidence>
<dbReference type="Pfam" id="PF00082">
    <property type="entry name" value="Peptidase_S8"/>
    <property type="match status" value="1"/>
</dbReference>
<dbReference type="InterPro" id="IPR036852">
    <property type="entry name" value="Peptidase_S8/S53_dom_sf"/>
</dbReference>
<dbReference type="Gene3D" id="2.60.40.2310">
    <property type="match status" value="1"/>
</dbReference>
<dbReference type="FunFam" id="3.30.70.80:FF:000003">
    <property type="entry name" value="Subtilisin-like protease SBT1.9"/>
    <property type="match status" value="1"/>
</dbReference>
<dbReference type="InterPro" id="IPR045051">
    <property type="entry name" value="SBT"/>
</dbReference>
<feature type="active site" description="Charge relay system" evidence="10 11">
    <location>
        <position position="150"/>
    </location>
</feature>
<gene>
    <name evidence="16" type="ORF">KI387_035186</name>
</gene>
<evidence type="ECO:0000256" key="11">
    <source>
        <dbReference type="PROSITE-ProRule" id="PRU01240"/>
    </source>
</evidence>
<evidence type="ECO:0000256" key="9">
    <source>
        <dbReference type="ARBA" id="ARBA00023180"/>
    </source>
</evidence>
<sequence length="784" mass="84060">MGFRRDSIIFVGVFVLLWGLGLGKSWTYIVRVEGDSKPSVFTSHENWYKAKVATVKGLISSEIESEKSLAAVQDDILIHVYKTVFHGFSAKLTKEQAEELDKSHGILAVIPDKARQIHTTRSPQFLGLKPSAGLWPESDYGSDLVVGVLDTGIWPERKSFSDHGLGPIPKHWKGECEEAPGFSKSLCNRKLVGARFFPKGYEAMGGGMNTTVEFKSPRDSDGHGSHTASTATGRYVYKANMLGYANGIAKGMAPKARLATYKVCWMSGCYDSDILSAFDTAVEDGVDVISLSVGGGVVPYYLDSIAMGAFGAMERGVFVSTSAGNEGPGELSVTNLSPWVTTVGAGTLDRDFPADIILGNGKIVRGVSLYSGKALGSDLVPLIYAGDISVGNGRDSYSSSLCMERSLDPKMVKGKIVMCDRGSNPRVAKGAEVRRAGGVGMILANSESDGEGLVADAHVLPASAVGAKEAELIRKYIATTKRPAGTIKCLGTVLGIQPAPVVASFSARGPNPETPEILKPDVIAPGVNILAGWTGAVGPSGLESDRRRTQFNIISGTSMACPHVSGVAALLKGAHPGWSPAAVRSALMTTAYTQDNRRHRMIDEATGNASTPFDFGAGHVHPERAMDPGLVYDLGVKEYVNFLCSLNYSTKAIQVITRKPVHCPVKRERPGNLNYPSFSAIFDLTQPKKLSTVFFRTVTNVGTPLSTYRVNVIPPGRGVTITVKPKKLSFTKANQKLSYTVTVTTKHVNLLPGNSDNRFGFLSWTDGKHVVQSPIAVTRQMPYY</sequence>
<protein>
    <recommendedName>
        <fullName evidence="18">Subtilisin-like protease</fullName>
    </recommendedName>
</protein>
<dbReference type="GO" id="GO:0004252">
    <property type="term" value="F:serine-type endopeptidase activity"/>
    <property type="evidence" value="ECO:0007669"/>
    <property type="project" value="UniProtKB-UniRule"/>
</dbReference>
<dbReference type="InterPro" id="IPR037045">
    <property type="entry name" value="S8pro/Inhibitor_I9_sf"/>
</dbReference>
<feature type="domain" description="PA" evidence="13">
    <location>
        <begin position="402"/>
        <end position="472"/>
    </location>
</feature>